<evidence type="ECO:0008006" key="2">
    <source>
        <dbReference type="Google" id="ProtNLM"/>
    </source>
</evidence>
<comment type="caution">
    <text evidence="1">The sequence shown here is derived from an EMBL/GenBank/DDBJ whole genome shotgun (WGS) entry which is preliminary data.</text>
</comment>
<dbReference type="PANTHER" id="PTHR38440:SF1">
    <property type="entry name" value="UPF0398 PROTEIN SPR0331"/>
    <property type="match status" value="1"/>
</dbReference>
<reference evidence="1" key="1">
    <citation type="submission" date="2019-08" db="EMBL/GenBank/DDBJ databases">
        <authorList>
            <person name="Kucharzyk K."/>
            <person name="Murdoch R.W."/>
            <person name="Higgins S."/>
            <person name="Loffler F."/>
        </authorList>
    </citation>
    <scope>NUCLEOTIDE SEQUENCE</scope>
</reference>
<dbReference type="InterPro" id="IPR010697">
    <property type="entry name" value="YspA"/>
</dbReference>
<gene>
    <name evidence="1" type="ORF">SDC9_210234</name>
</gene>
<dbReference type="SUPFAM" id="SSF102405">
    <property type="entry name" value="MCP/YpsA-like"/>
    <property type="match status" value="1"/>
</dbReference>
<organism evidence="1">
    <name type="scientific">bioreactor metagenome</name>
    <dbReference type="NCBI Taxonomy" id="1076179"/>
    <lineage>
        <taxon>unclassified sequences</taxon>
        <taxon>metagenomes</taxon>
        <taxon>ecological metagenomes</taxon>
    </lineage>
</organism>
<sequence>MCGGAIGFDTLAAKVVIELRKTNPQIKLILVQPCNNQDEFWSLEQKGDYALISLMADKVLYANNEYHDGCMRYRSRRLVNHSVVCLCYCKRIKSGTSYTVNYAKERACEIINLAE</sequence>
<dbReference type="EMBL" id="VSSQ01140568">
    <property type="protein sequence ID" value="MPN62485.1"/>
    <property type="molecule type" value="Genomic_DNA"/>
</dbReference>
<accession>A0A645JFL2</accession>
<dbReference type="PANTHER" id="PTHR38440">
    <property type="entry name" value="UPF0398 PROTEIN YPSA"/>
    <property type="match status" value="1"/>
</dbReference>
<evidence type="ECO:0000313" key="1">
    <source>
        <dbReference type="EMBL" id="MPN62485.1"/>
    </source>
</evidence>
<dbReference type="Gene3D" id="3.40.50.450">
    <property type="match status" value="1"/>
</dbReference>
<protein>
    <recommendedName>
        <fullName evidence="2">DUF1273 domain-containing protein</fullName>
    </recommendedName>
</protein>
<proteinExistence type="predicted"/>
<dbReference type="Pfam" id="PF06908">
    <property type="entry name" value="YpsA"/>
    <property type="match status" value="1"/>
</dbReference>
<name>A0A645JFL2_9ZZZZ</name>
<dbReference type="AlphaFoldDB" id="A0A645JFL2"/>